<name>A0ABM8RER2_9BACT</name>
<sequence length="122" mass="13937">MSQYWIVGAMWDGHDDQSEIFIRRGYWFLGWSDKDQPAQATLRDQIQPGDRIAIKRMLGQGSSNIEIRALGTVNEIDLGDKRVYIHWAVSGLQRQVPSKCCFASIHGPFPAGDDWTRLVFQL</sequence>
<evidence type="ECO:0000313" key="2">
    <source>
        <dbReference type="Proteomes" id="UP000675880"/>
    </source>
</evidence>
<evidence type="ECO:0000313" key="1">
    <source>
        <dbReference type="EMBL" id="CAE6749037.1"/>
    </source>
</evidence>
<keyword evidence="2" id="KW-1185">Reference proteome</keyword>
<accession>A0ABM8RER2</accession>
<organism evidence="1 2">
    <name type="scientific">Nitrospira defluvii</name>
    <dbReference type="NCBI Taxonomy" id="330214"/>
    <lineage>
        <taxon>Bacteria</taxon>
        <taxon>Pseudomonadati</taxon>
        <taxon>Nitrospirota</taxon>
        <taxon>Nitrospiria</taxon>
        <taxon>Nitrospirales</taxon>
        <taxon>Nitrospiraceae</taxon>
        <taxon>Nitrospira</taxon>
    </lineage>
</organism>
<dbReference type="RefSeq" id="WP_213042288.1">
    <property type="nucleotide sequence ID" value="NZ_CAJNBJ010000016.1"/>
</dbReference>
<dbReference type="Proteomes" id="UP000675880">
    <property type="component" value="Unassembled WGS sequence"/>
</dbReference>
<reference evidence="1 2" key="1">
    <citation type="submission" date="2021-02" db="EMBL/GenBank/DDBJ databases">
        <authorList>
            <person name="Han P."/>
        </authorList>
    </citation>
    <scope>NUCLEOTIDE SEQUENCE [LARGE SCALE GENOMIC DNA]</scope>
    <source>
        <strain evidence="1">Candidatus Nitrospira sp. ZN2</strain>
    </source>
</reference>
<dbReference type="EMBL" id="CAJNBJ010000016">
    <property type="protein sequence ID" value="CAE6749037.1"/>
    <property type="molecule type" value="Genomic_DNA"/>
</dbReference>
<protein>
    <recommendedName>
        <fullName evidence="3">HIRAN domain-containing protein</fullName>
    </recommendedName>
</protein>
<gene>
    <name evidence="1" type="ORF">NSPZN2_30078</name>
</gene>
<proteinExistence type="predicted"/>
<evidence type="ECO:0008006" key="3">
    <source>
        <dbReference type="Google" id="ProtNLM"/>
    </source>
</evidence>
<comment type="caution">
    <text evidence="1">The sequence shown here is derived from an EMBL/GenBank/DDBJ whole genome shotgun (WGS) entry which is preliminary data.</text>
</comment>